<dbReference type="EMBL" id="CP000780">
    <property type="protein sequence ID" value="ABS55767.1"/>
    <property type="molecule type" value="Genomic_DNA"/>
</dbReference>
<dbReference type="Proteomes" id="UP000002408">
    <property type="component" value="Chromosome"/>
</dbReference>
<dbReference type="AlphaFoldDB" id="A7I7Q6"/>
<keyword evidence="2" id="KW-1185">Reference proteome</keyword>
<organism evidence="1 2">
    <name type="scientific">Methanoregula boonei (strain DSM 21154 / JCM 14090 / 6A8)</name>
    <dbReference type="NCBI Taxonomy" id="456442"/>
    <lineage>
        <taxon>Archaea</taxon>
        <taxon>Methanobacteriati</taxon>
        <taxon>Methanobacteriota</taxon>
        <taxon>Stenosarchaea group</taxon>
        <taxon>Methanomicrobia</taxon>
        <taxon>Methanomicrobiales</taxon>
        <taxon>Methanoregulaceae</taxon>
        <taxon>Methanoregula</taxon>
    </lineage>
</organism>
<name>A7I7Q6_METB6</name>
<gene>
    <name evidence="1" type="ordered locus">Mboo_1249</name>
</gene>
<proteinExistence type="predicted"/>
<sequence length="91" mass="9505">MLNNQIPFIASGSGPKSSVPSIFVRTSIPSGTASGSAILPDVVSQPDSVIAQFSILLSPHSATTNARLIRKCPLPAKRTAFRFSWPGSGIP</sequence>
<evidence type="ECO:0000313" key="2">
    <source>
        <dbReference type="Proteomes" id="UP000002408"/>
    </source>
</evidence>
<evidence type="ECO:0000313" key="1">
    <source>
        <dbReference type="EMBL" id="ABS55767.1"/>
    </source>
</evidence>
<protein>
    <submittedName>
        <fullName evidence="1">Uncharacterized protein</fullName>
    </submittedName>
</protein>
<dbReference type="KEGG" id="mbn:Mboo_1249"/>
<reference evidence="2" key="1">
    <citation type="journal article" date="2015" name="Microbiology">
        <title>Genome of Methanoregula boonei 6A8 reveals adaptations to oligotrophic peatland environments.</title>
        <authorList>
            <person name="Braeuer S."/>
            <person name="Cadillo-Quiroz H."/>
            <person name="Kyrpides N."/>
            <person name="Woyke T."/>
            <person name="Goodwin L."/>
            <person name="Detter C."/>
            <person name="Podell S."/>
            <person name="Yavitt J.B."/>
            <person name="Zinder S.H."/>
        </authorList>
    </citation>
    <scope>NUCLEOTIDE SEQUENCE [LARGE SCALE GENOMIC DNA]</scope>
    <source>
        <strain evidence="2">DSM 21154 / JCM 14090 / 6A8</strain>
    </source>
</reference>
<dbReference type="HOGENOM" id="CLU_2419999_0_0_2"/>
<dbReference type="STRING" id="456442.Mboo_1249"/>
<accession>A7I7Q6</accession>